<dbReference type="PANTHER" id="PTHR21381:SF3">
    <property type="entry name" value="SGC REGION PROTEIN SGCQ-RELATED"/>
    <property type="match status" value="1"/>
</dbReference>
<dbReference type="STRING" id="314256.OG2516_12934"/>
<comment type="similarity">
    <text evidence="1">Belongs to the BtpA family.</text>
</comment>
<gene>
    <name evidence="2" type="ORF">OG2516_12934</name>
</gene>
<sequence length="270" mass="27425">MSRLLDMLARGGRPVIGMVQLPPLAGGANYGGAPVGEVLEAALEEARVLADNGIDGLMVQNLGDIPVAHAATAAQVAWMTRATVEIGRIAACPVGLNMLENDVDAMFAVASAAGADFVRIKVFVGAMVTPFGLEQGRAHAAARARRGCGGGDIAILADVHDRTGTPLATSGFEEDLDFALRLGGADAVVVTGKSHAATLDMAARARAAHPAAHVLLGGGVTAENFEETMENASGAIVSSSMKDSGSAVGRFVPERVEAFMAAARAARAAA</sequence>
<evidence type="ECO:0000256" key="1">
    <source>
        <dbReference type="ARBA" id="ARBA00006007"/>
    </source>
</evidence>
<evidence type="ECO:0008006" key="4">
    <source>
        <dbReference type="Google" id="ProtNLM"/>
    </source>
</evidence>
<dbReference type="EMBL" id="AAOT01000007">
    <property type="protein sequence ID" value="EAR51930.1"/>
    <property type="molecule type" value="Genomic_DNA"/>
</dbReference>
<accession>Q2CH81</accession>
<evidence type="ECO:0000313" key="2">
    <source>
        <dbReference type="EMBL" id="EAR51930.1"/>
    </source>
</evidence>
<dbReference type="PIRSF" id="PIRSF005956">
    <property type="entry name" value="BtpA"/>
    <property type="match status" value="1"/>
</dbReference>
<evidence type="ECO:0000313" key="3">
    <source>
        <dbReference type="Proteomes" id="UP000003635"/>
    </source>
</evidence>
<dbReference type="RefSeq" id="WP_007256204.1">
    <property type="nucleotide sequence ID" value="NZ_CH724108.1"/>
</dbReference>
<proteinExistence type="inferred from homology"/>
<dbReference type="Proteomes" id="UP000003635">
    <property type="component" value="Unassembled WGS sequence"/>
</dbReference>
<dbReference type="eggNOG" id="COG0434">
    <property type="taxonomic scope" value="Bacteria"/>
</dbReference>
<dbReference type="OrthoDB" id="9791357at2"/>
<protein>
    <recommendedName>
        <fullName evidence="4">Photosystem I assembly BtpA</fullName>
    </recommendedName>
</protein>
<dbReference type="Pfam" id="PF03437">
    <property type="entry name" value="BtpA"/>
    <property type="match status" value="1"/>
</dbReference>
<keyword evidence="3" id="KW-1185">Reference proteome</keyword>
<reference evidence="2 3" key="1">
    <citation type="journal article" date="2010" name="J. Bacteriol.">
        <title>Genome sequences of Oceanicola granulosus HTCC2516(T) and Oceanicola batsensis HTCC2597(TDelta).</title>
        <authorList>
            <person name="Thrash J.C."/>
            <person name="Cho J.C."/>
            <person name="Vergin K.L."/>
            <person name="Giovannoni S.J."/>
        </authorList>
    </citation>
    <scope>NUCLEOTIDE SEQUENCE [LARGE SCALE GENOMIC DNA]</scope>
    <source>
        <strain evidence="3">ATCC BAA-861 / DSM 15982 / KCTC 12143 / HTCC2516</strain>
    </source>
</reference>
<dbReference type="NCBIfam" id="TIGR00259">
    <property type="entry name" value="thylakoid_BtpA"/>
    <property type="match status" value="1"/>
</dbReference>
<organism evidence="2 3">
    <name type="scientific">Oceanicola granulosus (strain ATCC BAA-861 / DSM 15982 / KCTC 12143 / HTCC2516)</name>
    <dbReference type="NCBI Taxonomy" id="314256"/>
    <lineage>
        <taxon>Bacteria</taxon>
        <taxon>Pseudomonadati</taxon>
        <taxon>Pseudomonadota</taxon>
        <taxon>Alphaproteobacteria</taxon>
        <taxon>Rhodobacterales</taxon>
        <taxon>Roseobacteraceae</taxon>
        <taxon>Oceanicola</taxon>
    </lineage>
</organism>
<dbReference type="InterPro" id="IPR011060">
    <property type="entry name" value="RibuloseP-bd_barrel"/>
</dbReference>
<name>Q2CH81_OCEGH</name>
<dbReference type="AlphaFoldDB" id="Q2CH81"/>
<comment type="caution">
    <text evidence="2">The sequence shown here is derived from an EMBL/GenBank/DDBJ whole genome shotgun (WGS) entry which is preliminary data.</text>
</comment>
<dbReference type="PANTHER" id="PTHR21381">
    <property type="entry name" value="ZGC:162297"/>
    <property type="match status" value="1"/>
</dbReference>
<dbReference type="SUPFAM" id="SSF51366">
    <property type="entry name" value="Ribulose-phoshate binding barrel"/>
    <property type="match status" value="1"/>
</dbReference>
<dbReference type="InterPro" id="IPR005137">
    <property type="entry name" value="BtpA"/>
</dbReference>
<dbReference type="HOGENOM" id="CLU_075239_1_0_5"/>